<feature type="compositionally biased region" description="Polar residues" evidence="1">
    <location>
        <begin position="48"/>
        <end position="59"/>
    </location>
</feature>
<feature type="region of interest" description="Disordered" evidence="1">
    <location>
        <begin position="48"/>
        <end position="74"/>
    </location>
</feature>
<dbReference type="Proteomes" id="UP000075880">
    <property type="component" value="Unassembled WGS sequence"/>
</dbReference>
<feature type="region of interest" description="Disordered" evidence="1">
    <location>
        <begin position="184"/>
        <end position="204"/>
    </location>
</feature>
<evidence type="ECO:0000313" key="3">
    <source>
        <dbReference type="EnsemblMetazoa" id="ENSAATROPP007744"/>
    </source>
</evidence>
<keyword evidence="2" id="KW-0732">Signal</keyword>
<organism evidence="3 4">
    <name type="scientific">Anopheles atroparvus</name>
    <name type="common">European mosquito</name>
    <dbReference type="NCBI Taxonomy" id="41427"/>
    <lineage>
        <taxon>Eukaryota</taxon>
        <taxon>Metazoa</taxon>
        <taxon>Ecdysozoa</taxon>
        <taxon>Arthropoda</taxon>
        <taxon>Hexapoda</taxon>
        <taxon>Insecta</taxon>
        <taxon>Pterygota</taxon>
        <taxon>Neoptera</taxon>
        <taxon>Endopterygota</taxon>
        <taxon>Diptera</taxon>
        <taxon>Nematocera</taxon>
        <taxon>Culicoidea</taxon>
        <taxon>Culicidae</taxon>
        <taxon>Anophelinae</taxon>
        <taxon>Anopheles</taxon>
    </lineage>
</organism>
<evidence type="ECO:0000256" key="1">
    <source>
        <dbReference type="SAM" id="MobiDB-lite"/>
    </source>
</evidence>
<dbReference type="AlphaFoldDB" id="A0AAG5DA65"/>
<feature type="signal peptide" evidence="2">
    <location>
        <begin position="1"/>
        <end position="31"/>
    </location>
</feature>
<accession>A0AAG5DA65</accession>
<evidence type="ECO:0000313" key="4">
    <source>
        <dbReference type="Proteomes" id="UP000075880"/>
    </source>
</evidence>
<dbReference type="EnsemblMetazoa" id="ENSAATROPT008595">
    <property type="protein sequence ID" value="ENSAATROPP007744"/>
    <property type="gene ID" value="ENSAATROPG007011"/>
</dbReference>
<evidence type="ECO:0008006" key="5">
    <source>
        <dbReference type="Google" id="ProtNLM"/>
    </source>
</evidence>
<feature type="chain" id="PRO_5042512142" description="Secreted protein" evidence="2">
    <location>
        <begin position="32"/>
        <end position="368"/>
    </location>
</feature>
<protein>
    <recommendedName>
        <fullName evidence="5">Secreted protein</fullName>
    </recommendedName>
</protein>
<name>A0AAG5DA65_ANOAO</name>
<evidence type="ECO:0000256" key="2">
    <source>
        <dbReference type="SAM" id="SignalP"/>
    </source>
</evidence>
<keyword evidence="4" id="KW-1185">Reference proteome</keyword>
<sequence length="368" mass="39236">MIQRNTMANAIIGCATLVLLVSLATVSSVVAVPTSVLADSKAANDVTTAPGLNQLTNDDATYGDDKPSNPQKRGVNPLLYREAELRNDFSGNSIPPNGIWEDVDGPLPNLPYPLELFDAVGESAGPSLERTGHGPRTYDVLQSLLQNRQYNPLLVAGPLVPPGSPLGGGFPALRLHGGPYPYGERKKRTAGASRPAMAGKSHSQLMRLKRNSSKLSPAEVFSLLALMDSRDPYRQLPPMVDYAPDASNDIMAYAPNGLYPDVPFPMALEQLLGGRMAGAMPQDGYAYEDAGEWMNSWTDPSVDYMGLPVADLDTLGSLNDGKSFGPSNGYLPQKRFMVAKKKRSVSPTAKTAPGAVSGYHHGTIQAAA</sequence>
<reference evidence="3" key="1">
    <citation type="submission" date="2024-04" db="UniProtKB">
        <authorList>
            <consortium name="EnsemblMetazoa"/>
        </authorList>
    </citation>
    <scope>IDENTIFICATION</scope>
    <source>
        <strain evidence="3">EBRO</strain>
    </source>
</reference>
<proteinExistence type="predicted"/>